<dbReference type="RefSeq" id="WP_187474584.1">
    <property type="nucleotide sequence ID" value="NZ_CP060693.1"/>
</dbReference>
<sequence>MPAKITYNTDEINAIKEAFAEGHNSWSDKDFKEVKTLKIVKDKIKNFHIEKTNERCCYCGGNIHNTHRITLDIEHILPKSKFIQYMFTTKNLSISCKRCNLTIKGNKIDFLTNDFNDKHIFRSKYYKFIHPNLDNYDAHLLLYINQLGKNIMIKYRVMSNKGSYTYHYFKLKALEKNSFDKAQGGSQRYEIKNPKIQEMYEKIKY</sequence>
<accession>A0A7G9LNQ5</accession>
<keyword evidence="1" id="KW-0255">Endonuclease</keyword>
<keyword evidence="1" id="KW-0540">Nuclease</keyword>
<proteinExistence type="predicted"/>
<dbReference type="Gene3D" id="1.10.30.50">
    <property type="match status" value="1"/>
</dbReference>
<evidence type="ECO:0000313" key="1">
    <source>
        <dbReference type="EMBL" id="QNM90254.1"/>
    </source>
</evidence>
<organism evidence="1 2">
    <name type="scientific">Aliarcobacter cryaerophilus</name>
    <dbReference type="NCBI Taxonomy" id="28198"/>
    <lineage>
        <taxon>Bacteria</taxon>
        <taxon>Pseudomonadati</taxon>
        <taxon>Campylobacterota</taxon>
        <taxon>Epsilonproteobacteria</taxon>
        <taxon>Campylobacterales</taxon>
        <taxon>Arcobacteraceae</taxon>
        <taxon>Aliarcobacter</taxon>
    </lineage>
</organism>
<protein>
    <submittedName>
        <fullName evidence="1">HNH endonuclease</fullName>
    </submittedName>
</protein>
<evidence type="ECO:0000313" key="2">
    <source>
        <dbReference type="Proteomes" id="UP000515842"/>
    </source>
</evidence>
<dbReference type="Proteomes" id="UP000515842">
    <property type="component" value="Chromosome"/>
</dbReference>
<dbReference type="GO" id="GO:0004519">
    <property type="term" value="F:endonuclease activity"/>
    <property type="evidence" value="ECO:0007669"/>
    <property type="project" value="UniProtKB-KW"/>
</dbReference>
<dbReference type="EMBL" id="CP060693">
    <property type="protein sequence ID" value="QNM90254.1"/>
    <property type="molecule type" value="Genomic_DNA"/>
</dbReference>
<keyword evidence="1" id="KW-0378">Hydrolase</keyword>
<gene>
    <name evidence="1" type="ORF">HOO34_00495</name>
</gene>
<reference evidence="1 2" key="1">
    <citation type="journal article" date="2020" name="Front. Microbiol.">
        <title>Genomic Analysis and Antimicrobial Resistance of Aliarcobacter cryaerophilus Strains From German Water Poultry.</title>
        <authorList>
            <person name="Muller E."/>
            <person name="Hotzel H."/>
            <person name="Ahlers C."/>
            <person name="Hanel I."/>
            <person name="Tomaso H."/>
            <person name="Abdel-Glil M.Y."/>
        </authorList>
    </citation>
    <scope>NUCLEOTIDE SEQUENCE [LARGE SCALE GENOMIC DNA]</scope>
    <source>
        <strain evidence="1 2">16CS1285-4</strain>
    </source>
</reference>
<name>A0A7G9LNQ5_9BACT</name>
<dbReference type="AlphaFoldDB" id="A0A7G9LNQ5"/>